<gene>
    <name evidence="1" type="ORF">CLV67_113283</name>
</gene>
<dbReference type="RefSeq" id="WP_106324209.1">
    <property type="nucleotide sequence ID" value="NZ_BOMO01000103.1"/>
</dbReference>
<dbReference type="Proteomes" id="UP000239415">
    <property type="component" value="Unassembled WGS sequence"/>
</dbReference>
<dbReference type="EMBL" id="PVMZ01000013">
    <property type="protein sequence ID" value="PRX18446.1"/>
    <property type="molecule type" value="Genomic_DNA"/>
</dbReference>
<organism evidence="1 2">
    <name type="scientific">Actinoplanes italicus</name>
    <dbReference type="NCBI Taxonomy" id="113567"/>
    <lineage>
        <taxon>Bacteria</taxon>
        <taxon>Bacillati</taxon>
        <taxon>Actinomycetota</taxon>
        <taxon>Actinomycetes</taxon>
        <taxon>Micromonosporales</taxon>
        <taxon>Micromonosporaceae</taxon>
        <taxon>Actinoplanes</taxon>
    </lineage>
</organism>
<sequence length="209" mass="23579">MIHTYAAYGFKLSGPGSWAFTGVESGGRLVVLWYDATNPTHDFAARATTEIARGLHHELSLRRRIAYEIQTPFFFESVIDVSPQGWTREANAPPALQPHLPASSPLLDLDRPQPASYVLVLGDSVSDLDAIEAAYYDEDDETVDEEFLVHDARTDWDSLFGAALTEIGVQMPDMPDWFWYRTEPLMEPYRIQLERQTSAHEYECLPGSP</sequence>
<protein>
    <submittedName>
        <fullName evidence="1">Uncharacterized protein</fullName>
    </submittedName>
</protein>
<proteinExistence type="predicted"/>
<dbReference type="AlphaFoldDB" id="A0A2T0K6M1"/>
<evidence type="ECO:0000313" key="1">
    <source>
        <dbReference type="EMBL" id="PRX18446.1"/>
    </source>
</evidence>
<dbReference type="OrthoDB" id="3401640at2"/>
<keyword evidence="2" id="KW-1185">Reference proteome</keyword>
<comment type="caution">
    <text evidence="1">The sequence shown here is derived from an EMBL/GenBank/DDBJ whole genome shotgun (WGS) entry which is preliminary data.</text>
</comment>
<accession>A0A2T0K6M1</accession>
<evidence type="ECO:0000313" key="2">
    <source>
        <dbReference type="Proteomes" id="UP000239415"/>
    </source>
</evidence>
<reference evidence="1 2" key="1">
    <citation type="submission" date="2018-03" db="EMBL/GenBank/DDBJ databases">
        <title>Genomic Encyclopedia of Archaeal and Bacterial Type Strains, Phase II (KMG-II): from individual species to whole genera.</title>
        <authorList>
            <person name="Goeker M."/>
        </authorList>
    </citation>
    <scope>NUCLEOTIDE SEQUENCE [LARGE SCALE GENOMIC DNA]</scope>
    <source>
        <strain evidence="1 2">DSM 43146</strain>
    </source>
</reference>
<name>A0A2T0K6M1_9ACTN</name>